<keyword evidence="3" id="KW-1185">Reference proteome</keyword>
<dbReference type="RefSeq" id="WP_218390370.1">
    <property type="nucleotide sequence ID" value="NZ_JAHUZE010000001.1"/>
</dbReference>
<keyword evidence="2" id="KW-0378">Hydrolase</keyword>
<dbReference type="InterPro" id="IPR022742">
    <property type="entry name" value="Hydrolase_4"/>
</dbReference>
<feature type="domain" description="Serine aminopeptidase S33" evidence="1">
    <location>
        <begin position="65"/>
        <end position="279"/>
    </location>
</feature>
<dbReference type="Proteomes" id="UP000756530">
    <property type="component" value="Unassembled WGS sequence"/>
</dbReference>
<reference evidence="2 3" key="1">
    <citation type="submission" date="2021-05" db="EMBL/GenBank/DDBJ databases">
        <title>Culturable bacteria isolated from Daya Bay.</title>
        <authorList>
            <person name="Zheng W."/>
            <person name="Yu S."/>
            <person name="Huang Y."/>
        </authorList>
    </citation>
    <scope>NUCLEOTIDE SEQUENCE [LARGE SCALE GENOMIC DNA]</scope>
    <source>
        <strain evidence="2 3">DP4N28-5</strain>
    </source>
</reference>
<proteinExistence type="predicted"/>
<evidence type="ECO:0000313" key="3">
    <source>
        <dbReference type="Proteomes" id="UP000756530"/>
    </source>
</evidence>
<evidence type="ECO:0000313" key="2">
    <source>
        <dbReference type="EMBL" id="MBV7377483.1"/>
    </source>
</evidence>
<dbReference type="PANTHER" id="PTHR43798:SF33">
    <property type="entry name" value="HYDROLASE, PUTATIVE (AFU_ORTHOLOGUE AFUA_2G14860)-RELATED"/>
    <property type="match status" value="1"/>
</dbReference>
<accession>A0ABS6SX00</accession>
<gene>
    <name evidence="2" type="ORF">KJP28_00995</name>
</gene>
<dbReference type="PANTHER" id="PTHR43798">
    <property type="entry name" value="MONOACYLGLYCEROL LIPASE"/>
    <property type="match status" value="1"/>
</dbReference>
<dbReference type="InterPro" id="IPR050266">
    <property type="entry name" value="AB_hydrolase_sf"/>
</dbReference>
<dbReference type="GO" id="GO:0016787">
    <property type="term" value="F:hydrolase activity"/>
    <property type="evidence" value="ECO:0007669"/>
    <property type="project" value="UniProtKB-KW"/>
</dbReference>
<sequence>MNWTIPVVLLVVLLLFPWLREKTRDPVSKMRARHDAMPDPGVISAGLVKLSGGETWCQWHGKTSDSIIVLVHGLTTPSWVFAGLIRGLIMMGFQVLSYDLYGRGRSDTVSGAQTPQFHLRQLTDVLDHFGIEGPVTLLGYSMGGVIVSMFATKHPDRTDRVILLAPAGLAYTAPEPLRTAGNAWLPGNWLWSLLGAGALRRAARNDAAGPTVIVDIDSRMRAETARRGYLRAVLSSHRKTLLRDFEDVYRELGKTDVPVLAVWGENDAVIPPAAIGRLTLWTRHARHHVARNAGHGLPHTAPNEVISAISAFMRDSEARKRQTPEREHRGPT</sequence>
<comment type="caution">
    <text evidence="2">The sequence shown here is derived from an EMBL/GenBank/DDBJ whole genome shotgun (WGS) entry which is preliminary data.</text>
</comment>
<organism evidence="2 3">
    <name type="scientific">Maritimibacter dapengensis</name>
    <dbReference type="NCBI Taxonomy" id="2836868"/>
    <lineage>
        <taxon>Bacteria</taxon>
        <taxon>Pseudomonadati</taxon>
        <taxon>Pseudomonadota</taxon>
        <taxon>Alphaproteobacteria</taxon>
        <taxon>Rhodobacterales</taxon>
        <taxon>Roseobacteraceae</taxon>
        <taxon>Maritimibacter</taxon>
    </lineage>
</organism>
<dbReference type="EMBL" id="JAHUZE010000001">
    <property type="protein sequence ID" value="MBV7377483.1"/>
    <property type="molecule type" value="Genomic_DNA"/>
</dbReference>
<name>A0ABS6SX00_9RHOB</name>
<dbReference type="Pfam" id="PF12146">
    <property type="entry name" value="Hydrolase_4"/>
    <property type="match status" value="1"/>
</dbReference>
<protein>
    <submittedName>
        <fullName evidence="2">Alpha/beta hydrolase</fullName>
    </submittedName>
</protein>
<evidence type="ECO:0000259" key="1">
    <source>
        <dbReference type="Pfam" id="PF12146"/>
    </source>
</evidence>